<evidence type="ECO:0000256" key="1">
    <source>
        <dbReference type="SAM" id="MobiDB-lite"/>
    </source>
</evidence>
<feature type="compositionally biased region" description="Low complexity" evidence="1">
    <location>
        <begin position="1"/>
        <end position="15"/>
    </location>
</feature>
<dbReference type="GO" id="GO:0005634">
    <property type="term" value="C:nucleus"/>
    <property type="evidence" value="ECO:0007669"/>
    <property type="project" value="TreeGrafter"/>
</dbReference>
<comment type="caution">
    <text evidence="2">The sequence shown here is derived from an EMBL/GenBank/DDBJ whole genome shotgun (WGS) entry which is preliminary data.</text>
</comment>
<keyword evidence="3" id="KW-1185">Reference proteome</keyword>
<dbReference type="InterPro" id="IPR051712">
    <property type="entry name" value="ARTD-AVP"/>
</dbReference>
<evidence type="ECO:0000313" key="3">
    <source>
        <dbReference type="Proteomes" id="UP000828390"/>
    </source>
</evidence>
<reference evidence="2" key="2">
    <citation type="submission" date="2020-11" db="EMBL/GenBank/DDBJ databases">
        <authorList>
            <person name="McCartney M.A."/>
            <person name="Auch B."/>
            <person name="Kono T."/>
            <person name="Mallez S."/>
            <person name="Becker A."/>
            <person name="Gohl D.M."/>
            <person name="Silverstein K.A.T."/>
            <person name="Koren S."/>
            <person name="Bechman K.B."/>
            <person name="Herman A."/>
            <person name="Abrahante J.E."/>
            <person name="Garbe J."/>
        </authorList>
    </citation>
    <scope>NUCLEOTIDE SEQUENCE</scope>
    <source>
        <strain evidence="2">Duluth1</strain>
        <tissue evidence="2">Whole animal</tissue>
    </source>
</reference>
<name>A0A9D4KV21_DREPO</name>
<accession>A0A9D4KV21</accession>
<reference evidence="2" key="1">
    <citation type="journal article" date="2019" name="bioRxiv">
        <title>The Genome of the Zebra Mussel, Dreissena polymorpha: A Resource for Invasive Species Research.</title>
        <authorList>
            <person name="McCartney M.A."/>
            <person name="Auch B."/>
            <person name="Kono T."/>
            <person name="Mallez S."/>
            <person name="Zhang Y."/>
            <person name="Obille A."/>
            <person name="Becker A."/>
            <person name="Abrahante J.E."/>
            <person name="Garbe J."/>
            <person name="Badalamenti J.P."/>
            <person name="Herman A."/>
            <person name="Mangelson H."/>
            <person name="Liachko I."/>
            <person name="Sullivan S."/>
            <person name="Sone E.D."/>
            <person name="Koren S."/>
            <person name="Silverstein K.A.T."/>
            <person name="Beckman K.B."/>
            <person name="Gohl D.M."/>
        </authorList>
    </citation>
    <scope>NUCLEOTIDE SEQUENCE</scope>
    <source>
        <strain evidence="2">Duluth1</strain>
        <tissue evidence="2">Whole animal</tissue>
    </source>
</reference>
<feature type="compositionally biased region" description="Polar residues" evidence="1">
    <location>
        <begin position="17"/>
        <end position="33"/>
    </location>
</feature>
<gene>
    <name evidence="2" type="ORF">DPMN_088435</name>
</gene>
<evidence type="ECO:0000313" key="2">
    <source>
        <dbReference type="EMBL" id="KAH3846139.1"/>
    </source>
</evidence>
<dbReference type="PANTHER" id="PTHR45740:SF2">
    <property type="entry name" value="POLY [ADP-RIBOSE] POLYMERASE"/>
    <property type="match status" value="1"/>
</dbReference>
<evidence type="ECO:0008006" key="4">
    <source>
        <dbReference type="Google" id="ProtNLM"/>
    </source>
</evidence>
<protein>
    <recommendedName>
        <fullName evidence="4">C3H1-type domain-containing protein</fullName>
    </recommendedName>
</protein>
<dbReference type="GO" id="GO:1990404">
    <property type="term" value="F:NAD+-protein mono-ADP-ribosyltransferase activity"/>
    <property type="evidence" value="ECO:0007669"/>
    <property type="project" value="TreeGrafter"/>
</dbReference>
<dbReference type="EMBL" id="JAIWYP010000003">
    <property type="protein sequence ID" value="KAH3846139.1"/>
    <property type="molecule type" value="Genomic_DNA"/>
</dbReference>
<dbReference type="PANTHER" id="PTHR45740">
    <property type="entry name" value="POLY [ADP-RIBOSE] POLYMERASE"/>
    <property type="match status" value="1"/>
</dbReference>
<feature type="region of interest" description="Disordered" evidence="1">
    <location>
        <begin position="1"/>
        <end position="33"/>
    </location>
</feature>
<dbReference type="GO" id="GO:0003950">
    <property type="term" value="F:NAD+ poly-ADP-ribosyltransferase activity"/>
    <property type="evidence" value="ECO:0007669"/>
    <property type="project" value="TreeGrafter"/>
</dbReference>
<dbReference type="Pfam" id="PF23466">
    <property type="entry name" value="WWE_4"/>
    <property type="match status" value="1"/>
</dbReference>
<dbReference type="Proteomes" id="UP000828390">
    <property type="component" value="Unassembled WGS sequence"/>
</dbReference>
<dbReference type="AlphaFoldDB" id="A0A9D4KV21"/>
<proteinExistence type="predicted"/>
<sequence>MSSSIKRSASSSEEISQIRNVCTPSPQEPSDQSMRLVCEQDNINAESIQTDHDRLCKMDDASRKFLCMGNIQGQCKQDKCTRLHSDTHLPYLWQILLVGGWFTLPNSEKVEQRFCTPGEKDYTFKFTYEIAFIKVCILHLDCTIMFEPVTMAFIREYDFVEVRRLSTMSFNEAGDVGKSFVTQWRWYWKDVV</sequence>
<organism evidence="2 3">
    <name type="scientific">Dreissena polymorpha</name>
    <name type="common">Zebra mussel</name>
    <name type="synonym">Mytilus polymorpha</name>
    <dbReference type="NCBI Taxonomy" id="45954"/>
    <lineage>
        <taxon>Eukaryota</taxon>
        <taxon>Metazoa</taxon>
        <taxon>Spiralia</taxon>
        <taxon>Lophotrochozoa</taxon>
        <taxon>Mollusca</taxon>
        <taxon>Bivalvia</taxon>
        <taxon>Autobranchia</taxon>
        <taxon>Heteroconchia</taxon>
        <taxon>Euheterodonta</taxon>
        <taxon>Imparidentia</taxon>
        <taxon>Neoheterodontei</taxon>
        <taxon>Myida</taxon>
        <taxon>Dreissenoidea</taxon>
        <taxon>Dreissenidae</taxon>
        <taxon>Dreissena</taxon>
    </lineage>
</organism>